<keyword evidence="1" id="KW-0812">Transmembrane</keyword>
<dbReference type="AlphaFoldDB" id="A0A5D2H8Q9"/>
<name>A0A5D2H8Q9_GOSDA</name>
<evidence type="ECO:0000313" key="2">
    <source>
        <dbReference type="EMBL" id="TYH25876.1"/>
    </source>
</evidence>
<reference evidence="2 3" key="1">
    <citation type="submission" date="2019-06" db="EMBL/GenBank/DDBJ databases">
        <title>WGS assembly of Gossypium darwinii.</title>
        <authorList>
            <person name="Chen Z.J."/>
            <person name="Sreedasyam A."/>
            <person name="Ando A."/>
            <person name="Song Q."/>
            <person name="De L."/>
            <person name="Hulse-Kemp A."/>
            <person name="Ding M."/>
            <person name="Ye W."/>
            <person name="Kirkbride R."/>
            <person name="Jenkins J."/>
            <person name="Plott C."/>
            <person name="Lovell J."/>
            <person name="Lin Y.-M."/>
            <person name="Vaughn R."/>
            <person name="Liu B."/>
            <person name="Li W."/>
            <person name="Simpson S."/>
            <person name="Scheffler B."/>
            <person name="Saski C."/>
            <person name="Grover C."/>
            <person name="Hu G."/>
            <person name="Conover J."/>
            <person name="Carlson J."/>
            <person name="Shu S."/>
            <person name="Boston L."/>
            <person name="Williams M."/>
            <person name="Peterson D."/>
            <person name="Mcgee K."/>
            <person name="Jones D."/>
            <person name="Wendel J."/>
            <person name="Stelly D."/>
            <person name="Grimwood J."/>
            <person name="Schmutz J."/>
        </authorList>
    </citation>
    <scope>NUCLEOTIDE SEQUENCE [LARGE SCALE GENOMIC DNA]</scope>
    <source>
        <strain evidence="2">1808015.09</strain>
    </source>
</reference>
<sequence length="59" mass="6910">MCWQTSESYNANSESCRDEVDPSKIWKETTLKKLNIVLDVFALVIHIRVWTIHYVGGFH</sequence>
<dbReference type="EMBL" id="CM017690">
    <property type="protein sequence ID" value="TYH25876.1"/>
    <property type="molecule type" value="Genomic_DNA"/>
</dbReference>
<evidence type="ECO:0000313" key="3">
    <source>
        <dbReference type="Proteomes" id="UP000323506"/>
    </source>
</evidence>
<evidence type="ECO:0000256" key="1">
    <source>
        <dbReference type="SAM" id="Phobius"/>
    </source>
</evidence>
<accession>A0A5D2H8Q9</accession>
<protein>
    <submittedName>
        <fullName evidence="2">Uncharacterized protein</fullName>
    </submittedName>
</protein>
<gene>
    <name evidence="2" type="ORF">ES288_A03G205100v1</name>
</gene>
<keyword evidence="1" id="KW-1133">Transmembrane helix</keyword>
<organism evidence="2 3">
    <name type="scientific">Gossypium darwinii</name>
    <name type="common">Darwin's cotton</name>
    <name type="synonym">Gossypium barbadense var. darwinii</name>
    <dbReference type="NCBI Taxonomy" id="34276"/>
    <lineage>
        <taxon>Eukaryota</taxon>
        <taxon>Viridiplantae</taxon>
        <taxon>Streptophyta</taxon>
        <taxon>Embryophyta</taxon>
        <taxon>Tracheophyta</taxon>
        <taxon>Spermatophyta</taxon>
        <taxon>Magnoliopsida</taxon>
        <taxon>eudicotyledons</taxon>
        <taxon>Gunneridae</taxon>
        <taxon>Pentapetalae</taxon>
        <taxon>rosids</taxon>
        <taxon>malvids</taxon>
        <taxon>Malvales</taxon>
        <taxon>Malvaceae</taxon>
        <taxon>Malvoideae</taxon>
        <taxon>Gossypium</taxon>
    </lineage>
</organism>
<keyword evidence="3" id="KW-1185">Reference proteome</keyword>
<dbReference type="Proteomes" id="UP000323506">
    <property type="component" value="Chromosome A03"/>
</dbReference>
<feature type="transmembrane region" description="Helical" evidence="1">
    <location>
        <begin position="34"/>
        <end position="56"/>
    </location>
</feature>
<proteinExistence type="predicted"/>
<keyword evidence="1" id="KW-0472">Membrane</keyword>